<dbReference type="EMBL" id="CP052842">
    <property type="protein sequence ID" value="QJP88746.1"/>
    <property type="molecule type" value="Genomic_DNA"/>
</dbReference>
<sequence length="180" mass="21461">MISRASAVYDKLKQAERNIRGDESMQTLDAPIYEVKQESDWYKSEKKRKEDINSFFDKFEEKYGVKEGFSFYHSEYFGVYEGTEAYEIFKNDIVKNQVDGFYAFKKRSKYFKEIKAMIEQIEEVYPFRSHDELGLNNMTGRQWIGDRWFFGVKTEQLVNGDSVVATDYKDYLKIVMEHLD</sequence>
<proteinExistence type="predicted"/>
<protein>
    <submittedName>
        <fullName evidence="1">Uncharacterized protein</fullName>
    </submittedName>
</protein>
<organism evidence="1">
    <name type="scientific">Bacillus subtilis (strain 168)</name>
    <dbReference type="NCBI Taxonomy" id="224308"/>
    <lineage>
        <taxon>Bacteria</taxon>
        <taxon>Bacillati</taxon>
        <taxon>Bacillota</taxon>
        <taxon>Bacilli</taxon>
        <taxon>Bacillales</taxon>
        <taxon>Bacillaceae</taxon>
        <taxon>Bacillus</taxon>
    </lineage>
</organism>
<dbReference type="RefSeq" id="WP_009967465.1">
    <property type="nucleotide sequence ID" value="NC_000964.3"/>
</dbReference>
<accession>A0A6M3ZCT1</accession>
<dbReference type="KEGG" id="bsu:BSU20170"/>
<evidence type="ECO:0000313" key="1">
    <source>
        <dbReference type="EMBL" id="QJP88746.1"/>
    </source>
</evidence>
<dbReference type="OrthoDB" id="2895184at2"/>
<reference evidence="1" key="1">
    <citation type="submission" date="2020-04" db="EMBL/GenBank/DDBJ databases">
        <title>Phage recombination drives evolution of spore-forming Bacilli.</title>
        <authorList>
            <person name="Dragos A."/>
            <person name="Kovacs A.T."/>
        </authorList>
    </citation>
    <scope>NUCLEOTIDE SEQUENCE</scope>
    <source>
        <strain evidence="1">168</strain>
    </source>
</reference>
<dbReference type="AlphaFoldDB" id="A0A6M3ZCT1"/>
<name>A0A6M3ZCT1_BACSU</name>
<gene>
    <name evidence="1" type="ORF">HIR78_12265</name>
</gene>